<evidence type="ECO:0000256" key="16">
    <source>
        <dbReference type="SAM" id="MobiDB-lite"/>
    </source>
</evidence>
<evidence type="ECO:0000256" key="15">
    <source>
        <dbReference type="ARBA" id="ARBA00032877"/>
    </source>
</evidence>
<evidence type="ECO:0000256" key="4">
    <source>
        <dbReference type="ARBA" id="ARBA00022723"/>
    </source>
</evidence>
<dbReference type="InterPro" id="IPR013826">
    <property type="entry name" value="Topo_IA_cen_sub3"/>
</dbReference>
<evidence type="ECO:0000256" key="13">
    <source>
        <dbReference type="ARBA" id="ARBA00031985"/>
    </source>
</evidence>
<dbReference type="GO" id="GO:0043597">
    <property type="term" value="C:cytoplasmic replication fork"/>
    <property type="evidence" value="ECO:0007669"/>
    <property type="project" value="TreeGrafter"/>
</dbReference>
<evidence type="ECO:0000256" key="6">
    <source>
        <dbReference type="ARBA" id="ARBA00022771"/>
    </source>
</evidence>
<dbReference type="Pfam" id="PF01751">
    <property type="entry name" value="Toprim"/>
    <property type="match status" value="1"/>
</dbReference>
<feature type="domain" description="Topo IA-type catalytic" evidence="18">
    <location>
        <begin position="152"/>
        <end position="610"/>
    </location>
</feature>
<dbReference type="GO" id="GO:0008270">
    <property type="term" value="F:zinc ion binding"/>
    <property type="evidence" value="ECO:0007669"/>
    <property type="project" value="UniProtKB-KW"/>
</dbReference>
<evidence type="ECO:0000256" key="8">
    <source>
        <dbReference type="ARBA" id="ARBA00022842"/>
    </source>
</evidence>
<keyword evidence="7" id="KW-0862">Zinc</keyword>
<keyword evidence="11 19" id="KW-0413">Isomerase</keyword>
<dbReference type="Gene3D" id="2.70.20.10">
    <property type="entry name" value="Topoisomerase I, domain 3"/>
    <property type="match status" value="1"/>
</dbReference>
<protein>
    <recommendedName>
        <fullName evidence="3">DNA topoisomerase</fullName>
        <ecNumber evidence="3">5.6.2.1</ecNumber>
    </recommendedName>
    <alternativeName>
        <fullName evidence="15">Omega-protein</fullName>
    </alternativeName>
    <alternativeName>
        <fullName evidence="14">Relaxing enzyme</fullName>
    </alternativeName>
    <alternativeName>
        <fullName evidence="12">Swivelase</fullName>
    </alternativeName>
    <alternativeName>
        <fullName evidence="13">Untwisting enzyme</fullName>
    </alternativeName>
</protein>
<dbReference type="GO" id="GO:0006281">
    <property type="term" value="P:DNA repair"/>
    <property type="evidence" value="ECO:0007669"/>
    <property type="project" value="TreeGrafter"/>
</dbReference>
<dbReference type="InterPro" id="IPR023405">
    <property type="entry name" value="Topo_IA_core_domain"/>
</dbReference>
<dbReference type="SUPFAM" id="SSF57783">
    <property type="entry name" value="Zinc beta-ribbon"/>
    <property type="match status" value="1"/>
</dbReference>
<dbReference type="Proteomes" id="UP000250443">
    <property type="component" value="Unassembled WGS sequence"/>
</dbReference>
<dbReference type="CDD" id="cd00186">
    <property type="entry name" value="TOP1Ac"/>
    <property type="match status" value="1"/>
</dbReference>
<dbReference type="InterPro" id="IPR013498">
    <property type="entry name" value="Topo_IA_Znf"/>
</dbReference>
<evidence type="ECO:0000256" key="7">
    <source>
        <dbReference type="ARBA" id="ARBA00022833"/>
    </source>
</evidence>
<dbReference type="RefSeq" id="WP_083603202.1">
    <property type="nucleotide sequence ID" value="NZ_FQYS01000013.1"/>
</dbReference>
<keyword evidence="9" id="KW-0799">Topoisomerase</keyword>
<feature type="domain" description="Toprim" evidence="17">
    <location>
        <begin position="3"/>
        <end position="146"/>
    </location>
</feature>
<evidence type="ECO:0000313" key="20">
    <source>
        <dbReference type="Proteomes" id="UP000250443"/>
    </source>
</evidence>
<accession>A0A2X2BZL7</accession>
<dbReference type="Gene3D" id="3.40.50.140">
    <property type="match status" value="1"/>
</dbReference>
<dbReference type="PROSITE" id="PS00396">
    <property type="entry name" value="TOPO_IA_1"/>
    <property type="match status" value="1"/>
</dbReference>
<dbReference type="InterPro" id="IPR006171">
    <property type="entry name" value="TOPRIM_dom"/>
</dbReference>
<dbReference type="PANTHER" id="PTHR11390:SF21">
    <property type="entry name" value="DNA TOPOISOMERASE 3-ALPHA"/>
    <property type="match status" value="1"/>
</dbReference>
<dbReference type="CDD" id="cd03362">
    <property type="entry name" value="TOPRIM_TopoIA_TopoIII"/>
    <property type="match status" value="1"/>
</dbReference>
<dbReference type="GO" id="GO:0003677">
    <property type="term" value="F:DNA binding"/>
    <property type="evidence" value="ECO:0007669"/>
    <property type="project" value="UniProtKB-KW"/>
</dbReference>
<feature type="compositionally biased region" description="Acidic residues" evidence="16">
    <location>
        <begin position="454"/>
        <end position="466"/>
    </location>
</feature>
<dbReference type="Gene3D" id="3.30.65.10">
    <property type="entry name" value="Bacterial Topoisomerase I, domain 1"/>
    <property type="match status" value="1"/>
</dbReference>
<evidence type="ECO:0000256" key="9">
    <source>
        <dbReference type="ARBA" id="ARBA00023029"/>
    </source>
</evidence>
<dbReference type="InterPro" id="IPR023406">
    <property type="entry name" value="Topo_IA_AS"/>
</dbReference>
<dbReference type="GO" id="GO:0006265">
    <property type="term" value="P:DNA topological change"/>
    <property type="evidence" value="ECO:0007669"/>
    <property type="project" value="InterPro"/>
</dbReference>
<dbReference type="InterPro" id="IPR003601">
    <property type="entry name" value="Topo_IA_2"/>
</dbReference>
<comment type="catalytic activity">
    <reaction evidence="1">
        <text>ATP-independent breakage of single-stranded DNA, followed by passage and rejoining.</text>
        <dbReference type="EC" id="5.6.2.1"/>
    </reaction>
</comment>
<dbReference type="InterPro" id="IPR013824">
    <property type="entry name" value="Topo_IA_cen_sub1"/>
</dbReference>
<dbReference type="Pfam" id="PF01131">
    <property type="entry name" value="Topoisom_bac"/>
    <property type="match status" value="1"/>
</dbReference>
<evidence type="ECO:0000256" key="1">
    <source>
        <dbReference type="ARBA" id="ARBA00000213"/>
    </source>
</evidence>
<dbReference type="PROSITE" id="PS52039">
    <property type="entry name" value="TOPO_IA_2"/>
    <property type="match status" value="1"/>
</dbReference>
<evidence type="ECO:0000256" key="12">
    <source>
        <dbReference type="ARBA" id="ARBA00030003"/>
    </source>
</evidence>
<dbReference type="SMART" id="SM00436">
    <property type="entry name" value="TOP1Bc"/>
    <property type="match status" value="1"/>
</dbReference>
<dbReference type="InterPro" id="IPR013497">
    <property type="entry name" value="Topo_IA_cen"/>
</dbReference>
<dbReference type="Pfam" id="PF01396">
    <property type="entry name" value="Zn_ribbon_Top1"/>
    <property type="match status" value="2"/>
</dbReference>
<dbReference type="GO" id="GO:0003917">
    <property type="term" value="F:DNA topoisomerase type I (single strand cut, ATP-independent) activity"/>
    <property type="evidence" value="ECO:0007669"/>
    <property type="project" value="UniProtKB-EC"/>
</dbReference>
<dbReference type="SUPFAM" id="SSF56712">
    <property type="entry name" value="Prokaryotic type I DNA topoisomerase"/>
    <property type="match status" value="1"/>
</dbReference>
<keyword evidence="5" id="KW-0677">Repeat</keyword>
<sequence length="742" mass="82770">MSVDVYLAEKPSQGRALAAVLGCDRTGKGCMHNGKGTFVTWCIGHLLQALKPDEYSEDWKGWTLDHLPMVPGEWKHQPNDKTRDQLKVVSELLRKAGKVYISTDFDREGEAIARNVIRYAGYQGPLYRVCIKALNPKGLRKALDAIVPGKDTINLYHSAVCRERSDWLVGMNGTRLFTLIARGAGFQETLHVGRVVCPMINLVVTRNQAIANFVPRDYWDLWADVAVQRGQFRAKWVPPEECTDDVGRCINKTLAEQVSAQLTGTGGVIEKAEVVASKESAPLPFHLNSLQQYGNVRFGYTADEVLAAAQSLYENHQAISYPRTECRYLPENMHAEAPEVMQALILSDASISGLVAGADLKRKGRCFNDKQLEGKSHEAIIPTAEKINLGALSEIERNLYDAIRRFYIAQFYEHHEFNRTVIHVRAGKHEFIAKGRQPTKQGWKILFPDTETFSEADSNEEDDAEEQSSALPPVNQGEPAIISGPEVTSKHTRHPPYFTEATLLSAMEHISRYVTEEQFRRILKETSGLGTPATRASIIKTAVDRGYLIRKNRQLHASDKAVALMKALPPALKSPGLTAAWEQELERVARGEVSQDEFMRKITDWVSRIVHGFKASLAATEGQGSTQAAALKQTFSEARGTLHKCFACGAELRRVRGQKGFFWGCTNRDTCNKTFPDQKGLPQKPISDEDRPLCGDCGRPMNLRMGRKGDAKRASRFWGCSGYPECRAIAPYTKPKKDPLEA</sequence>
<keyword evidence="6" id="KW-0863">Zinc-finger</keyword>
<dbReference type="InterPro" id="IPR000380">
    <property type="entry name" value="Topo_IA"/>
</dbReference>
<evidence type="ECO:0000256" key="2">
    <source>
        <dbReference type="ARBA" id="ARBA00009446"/>
    </source>
</evidence>
<dbReference type="PRINTS" id="PR00417">
    <property type="entry name" value="PRTPISMRASEI"/>
</dbReference>
<dbReference type="AlphaFoldDB" id="A0A2X2BZL7"/>
<feature type="region of interest" description="Disordered" evidence="16">
    <location>
        <begin position="454"/>
        <end position="493"/>
    </location>
</feature>
<evidence type="ECO:0000256" key="10">
    <source>
        <dbReference type="ARBA" id="ARBA00023125"/>
    </source>
</evidence>
<keyword evidence="4" id="KW-0479">Metal-binding</keyword>
<evidence type="ECO:0000259" key="18">
    <source>
        <dbReference type="PROSITE" id="PS52039"/>
    </source>
</evidence>
<dbReference type="InterPro" id="IPR013825">
    <property type="entry name" value="Topo_IA_cen_sub2"/>
</dbReference>
<organism evidence="19 20">
    <name type="scientific">Pseudomonas luteola</name>
    <dbReference type="NCBI Taxonomy" id="47886"/>
    <lineage>
        <taxon>Bacteria</taxon>
        <taxon>Pseudomonadati</taxon>
        <taxon>Pseudomonadota</taxon>
        <taxon>Gammaproteobacteria</taxon>
        <taxon>Pseudomonadales</taxon>
        <taxon>Pseudomonadaceae</taxon>
        <taxon>Pseudomonas</taxon>
    </lineage>
</organism>
<reference evidence="19 20" key="1">
    <citation type="submission" date="2018-06" db="EMBL/GenBank/DDBJ databases">
        <authorList>
            <consortium name="Pathogen Informatics"/>
            <person name="Doyle S."/>
        </authorList>
    </citation>
    <scope>NUCLEOTIDE SEQUENCE [LARGE SCALE GENOMIC DNA]</scope>
    <source>
        <strain evidence="19 20">NCTC11842</strain>
    </source>
</reference>
<evidence type="ECO:0000256" key="5">
    <source>
        <dbReference type="ARBA" id="ARBA00022737"/>
    </source>
</evidence>
<dbReference type="NCBIfam" id="NF005829">
    <property type="entry name" value="PRK07726.1"/>
    <property type="match status" value="1"/>
</dbReference>
<gene>
    <name evidence="19" type="primary">topB_3</name>
    <name evidence="19" type="ORF">NCTC11842_00467</name>
</gene>
<dbReference type="Gene3D" id="1.10.290.10">
    <property type="entry name" value="Topoisomerase I, domain 4"/>
    <property type="match status" value="1"/>
</dbReference>
<dbReference type="EC" id="5.6.2.1" evidence="3"/>
<dbReference type="InterPro" id="IPR003602">
    <property type="entry name" value="Topo_IA_DNA-bd_dom"/>
</dbReference>
<proteinExistence type="inferred from homology"/>
<keyword evidence="8" id="KW-0460">Magnesium</keyword>
<dbReference type="PANTHER" id="PTHR11390">
    <property type="entry name" value="PROKARYOTIC DNA TOPOISOMERASE"/>
    <property type="match status" value="1"/>
</dbReference>
<dbReference type="Gene3D" id="1.10.460.10">
    <property type="entry name" value="Topoisomerase I, domain 2"/>
    <property type="match status" value="1"/>
</dbReference>
<evidence type="ECO:0000313" key="19">
    <source>
        <dbReference type="EMBL" id="SPZ00318.1"/>
    </source>
</evidence>
<dbReference type="EMBL" id="UAUF01000002">
    <property type="protein sequence ID" value="SPZ00318.1"/>
    <property type="molecule type" value="Genomic_DNA"/>
</dbReference>
<dbReference type="InterPro" id="IPR005738">
    <property type="entry name" value="TopoIII"/>
</dbReference>
<dbReference type="NCBIfam" id="TIGR01056">
    <property type="entry name" value="topB"/>
    <property type="match status" value="1"/>
</dbReference>
<keyword evidence="10" id="KW-0238">DNA-binding</keyword>
<evidence type="ECO:0000256" key="11">
    <source>
        <dbReference type="ARBA" id="ARBA00023235"/>
    </source>
</evidence>
<evidence type="ECO:0000259" key="17">
    <source>
        <dbReference type="PROSITE" id="PS50880"/>
    </source>
</evidence>
<dbReference type="SMART" id="SM00437">
    <property type="entry name" value="TOP1Ac"/>
    <property type="match status" value="1"/>
</dbReference>
<evidence type="ECO:0000256" key="14">
    <source>
        <dbReference type="ARBA" id="ARBA00032235"/>
    </source>
</evidence>
<dbReference type="PROSITE" id="PS50880">
    <property type="entry name" value="TOPRIM"/>
    <property type="match status" value="1"/>
</dbReference>
<name>A0A2X2BZL7_PSELU</name>
<dbReference type="SMART" id="SM00493">
    <property type="entry name" value="TOPRIM"/>
    <property type="match status" value="1"/>
</dbReference>
<evidence type="ECO:0000256" key="3">
    <source>
        <dbReference type="ARBA" id="ARBA00012891"/>
    </source>
</evidence>
<dbReference type="InterPro" id="IPR034144">
    <property type="entry name" value="TOPRIM_TopoIII"/>
</dbReference>
<dbReference type="GO" id="GO:0006310">
    <property type="term" value="P:DNA recombination"/>
    <property type="evidence" value="ECO:0007669"/>
    <property type="project" value="TreeGrafter"/>
</dbReference>
<comment type="similarity">
    <text evidence="2">Belongs to the type IA topoisomerase family.</text>
</comment>